<comment type="caution">
    <text evidence="3">The sequence shown here is derived from an EMBL/GenBank/DDBJ whole genome shotgun (WGS) entry which is preliminary data.</text>
</comment>
<dbReference type="Gene3D" id="3.40.470.10">
    <property type="entry name" value="Uracil-DNA glycosylase-like domain"/>
    <property type="match status" value="1"/>
</dbReference>
<dbReference type="InterPro" id="IPR005122">
    <property type="entry name" value="Uracil-DNA_glycosylase-like"/>
</dbReference>
<evidence type="ECO:0000259" key="2">
    <source>
        <dbReference type="Pfam" id="PF03167"/>
    </source>
</evidence>
<dbReference type="SUPFAM" id="SSF52141">
    <property type="entry name" value="Uracil-DNA glycosylase-like"/>
    <property type="match status" value="1"/>
</dbReference>
<dbReference type="EMBL" id="JAVRHS010000002">
    <property type="protein sequence ID" value="MDT0575296.1"/>
    <property type="molecule type" value="Genomic_DNA"/>
</dbReference>
<feature type="compositionally biased region" description="Basic and acidic residues" evidence="1">
    <location>
        <begin position="32"/>
        <end position="54"/>
    </location>
</feature>
<sequence>MDLDFVDQPLDWASPQHGGADAAPPAAPQRLTSERSTRTRPQEHRRTLPGERDGVVALPIGGDPARWPVTLAEFAPWWLAEPGLDTSRGRRVPPAGPAKAAIMVLVADPERDDTDRLLSNDDGAMLNAMLQACGLRRDEVYVASVLPRHTPAADWEALAQTQLGAVLRHHLMLAAPRRLWVFGREVMTLLAPEMLDRNGVGAVSPGGPSHDLQVPVLGGYPLAAIRRRPALKRSWWERWLAFSS</sequence>
<feature type="domain" description="Uracil-DNA glycosylase-like" evidence="2">
    <location>
        <begin position="93"/>
        <end position="201"/>
    </location>
</feature>
<dbReference type="Proteomes" id="UP001259803">
    <property type="component" value="Unassembled WGS sequence"/>
</dbReference>
<dbReference type="InterPro" id="IPR036895">
    <property type="entry name" value="Uracil-DNA_glycosylase-like_sf"/>
</dbReference>
<accession>A0ABU2ZG10</accession>
<organism evidence="3 4">
    <name type="scientific">Croceicoccus esteveae</name>
    <dbReference type="NCBI Taxonomy" id="3075597"/>
    <lineage>
        <taxon>Bacteria</taxon>
        <taxon>Pseudomonadati</taxon>
        <taxon>Pseudomonadota</taxon>
        <taxon>Alphaproteobacteria</taxon>
        <taxon>Sphingomonadales</taxon>
        <taxon>Erythrobacteraceae</taxon>
        <taxon>Croceicoccus</taxon>
    </lineage>
</organism>
<name>A0ABU2ZG10_9SPHN</name>
<evidence type="ECO:0000256" key="1">
    <source>
        <dbReference type="SAM" id="MobiDB-lite"/>
    </source>
</evidence>
<dbReference type="Pfam" id="PF03167">
    <property type="entry name" value="UDG"/>
    <property type="match status" value="1"/>
</dbReference>
<proteinExistence type="predicted"/>
<protein>
    <recommendedName>
        <fullName evidence="2">Uracil-DNA glycosylase-like domain-containing protein</fullName>
    </recommendedName>
</protein>
<evidence type="ECO:0000313" key="4">
    <source>
        <dbReference type="Proteomes" id="UP001259803"/>
    </source>
</evidence>
<dbReference type="RefSeq" id="WP_311339869.1">
    <property type="nucleotide sequence ID" value="NZ_JAVRHS010000002.1"/>
</dbReference>
<gene>
    <name evidence="3" type="ORF">RM533_03760</name>
</gene>
<reference evidence="3 4" key="1">
    <citation type="submission" date="2023-09" db="EMBL/GenBank/DDBJ databases">
        <authorList>
            <person name="Rey-Velasco X."/>
        </authorList>
    </citation>
    <scope>NUCLEOTIDE SEQUENCE [LARGE SCALE GENOMIC DNA]</scope>
    <source>
        <strain evidence="3 4">F390</strain>
    </source>
</reference>
<evidence type="ECO:0000313" key="3">
    <source>
        <dbReference type="EMBL" id="MDT0575296.1"/>
    </source>
</evidence>
<keyword evidence="4" id="KW-1185">Reference proteome</keyword>
<feature type="region of interest" description="Disordered" evidence="1">
    <location>
        <begin position="1"/>
        <end position="54"/>
    </location>
</feature>